<sequence>MSSVPVIDISPLCKTCDSVDQQAINQVHQQIHQACKDIGFFYITGHGVEQSTMDLLYSYAQKFFALPLEKKNSISILKSPNYNGYIEPGAEKTQNAVDMREGLQLGRNCSVTHDTTANTLLGDNFPDESDLPGFAETVRTYNVQLMKLGFAMMKAVAVGLGLPDNYFEDRCSPSINLLSLWHYPLHPAETDSWGIGPHTDLGMWTFLLQDDVGGLEVEITEGQWTDVKPIPGTFVVNLGDCLQAWTKGLYRATTHRVRRSIKTDRYSLPLFFYPNEECIIEPIETDVTSNLTFTRVVNGIEMPFRYVCDFVDQQAINLVHQQIHQACKDIGFFYITGQSWSGTINHRLALQLCTDVFCSSIGKEKFHQHSQSPNYNGYIEPGAEKTQNVVDIREGMFLGRNYSHDTAANMLLGDNFPEESDLPGFAETVRNYKAQLVKVGFAMMKAVAAGLGLPDNYFEGKCYPPINIISFWHYFPHPAKTDSWGVGPHTDYGMWTFLLQDDVGGLEAEITEGKWTDVKPIPGTFVVNLGDCLQAWTKGLYRATRHRVRHSTKTDRYSIPLFFEPSQECIIEPIETDVTRNLTFTKVVKGIEMPFRFVDLSKSVLQKSHDWKKGEIK</sequence>
<dbReference type="EMBL" id="MU826395">
    <property type="protein sequence ID" value="KAJ7376591.1"/>
    <property type="molecule type" value="Genomic_DNA"/>
</dbReference>
<evidence type="ECO:0000259" key="1">
    <source>
        <dbReference type="PROSITE" id="PS51471"/>
    </source>
</evidence>
<dbReference type="InterPro" id="IPR044861">
    <property type="entry name" value="IPNS-like_FE2OG_OXY"/>
</dbReference>
<dbReference type="Gene3D" id="2.60.120.330">
    <property type="entry name" value="B-lactam Antibiotic, Isopenicillin N Synthase, Chain"/>
    <property type="match status" value="2"/>
</dbReference>
<dbReference type="AlphaFoldDB" id="A0A9W9Z7D6"/>
<dbReference type="PROSITE" id="PS51471">
    <property type="entry name" value="FE2OG_OXY"/>
    <property type="match status" value="2"/>
</dbReference>
<accession>A0A9W9Z7D6</accession>
<dbReference type="OrthoDB" id="288590at2759"/>
<dbReference type="PANTHER" id="PTHR47990">
    <property type="entry name" value="2-OXOGLUTARATE (2OG) AND FE(II)-DEPENDENT OXYGENASE SUPERFAMILY PROTEIN-RELATED"/>
    <property type="match status" value="1"/>
</dbReference>
<dbReference type="InterPro" id="IPR026992">
    <property type="entry name" value="DIOX_N"/>
</dbReference>
<organism evidence="2 3">
    <name type="scientific">Desmophyllum pertusum</name>
    <dbReference type="NCBI Taxonomy" id="174260"/>
    <lineage>
        <taxon>Eukaryota</taxon>
        <taxon>Metazoa</taxon>
        <taxon>Cnidaria</taxon>
        <taxon>Anthozoa</taxon>
        <taxon>Hexacorallia</taxon>
        <taxon>Scleractinia</taxon>
        <taxon>Caryophylliina</taxon>
        <taxon>Caryophylliidae</taxon>
        <taxon>Desmophyllum</taxon>
    </lineage>
</organism>
<gene>
    <name evidence="2" type="ORF">OS493_033752</name>
</gene>
<protein>
    <recommendedName>
        <fullName evidence="1">Fe2OG dioxygenase domain-containing protein</fullName>
    </recommendedName>
</protein>
<dbReference type="SUPFAM" id="SSF51197">
    <property type="entry name" value="Clavaminate synthase-like"/>
    <property type="match status" value="2"/>
</dbReference>
<evidence type="ECO:0000313" key="3">
    <source>
        <dbReference type="Proteomes" id="UP001163046"/>
    </source>
</evidence>
<dbReference type="InterPro" id="IPR005123">
    <property type="entry name" value="Oxoglu/Fe-dep_dioxygenase_dom"/>
</dbReference>
<name>A0A9W9Z7D6_9CNID</name>
<comment type="caution">
    <text evidence="2">The sequence shown here is derived from an EMBL/GenBank/DDBJ whole genome shotgun (WGS) entry which is preliminary data.</text>
</comment>
<dbReference type="Pfam" id="PF03171">
    <property type="entry name" value="2OG-FeII_Oxy"/>
    <property type="match status" value="2"/>
</dbReference>
<dbReference type="InterPro" id="IPR027443">
    <property type="entry name" value="IPNS-like_sf"/>
</dbReference>
<feature type="domain" description="Fe2OG dioxygenase" evidence="1">
    <location>
        <begin position="174"/>
        <end position="274"/>
    </location>
</feature>
<keyword evidence="3" id="KW-1185">Reference proteome</keyword>
<dbReference type="Pfam" id="PF14226">
    <property type="entry name" value="DIOX_N"/>
    <property type="match status" value="2"/>
</dbReference>
<reference evidence="2" key="1">
    <citation type="submission" date="2023-01" db="EMBL/GenBank/DDBJ databases">
        <title>Genome assembly of the deep-sea coral Lophelia pertusa.</title>
        <authorList>
            <person name="Herrera S."/>
            <person name="Cordes E."/>
        </authorList>
    </citation>
    <scope>NUCLEOTIDE SEQUENCE</scope>
    <source>
        <strain evidence="2">USNM1676648</strain>
        <tissue evidence="2">Polyp</tissue>
    </source>
</reference>
<feature type="domain" description="Fe2OG dioxygenase" evidence="1">
    <location>
        <begin position="465"/>
        <end position="565"/>
    </location>
</feature>
<dbReference type="PRINTS" id="PR00682">
    <property type="entry name" value="IPNSYNTHASE"/>
</dbReference>
<proteinExistence type="predicted"/>
<dbReference type="Proteomes" id="UP001163046">
    <property type="component" value="Unassembled WGS sequence"/>
</dbReference>
<evidence type="ECO:0000313" key="2">
    <source>
        <dbReference type="EMBL" id="KAJ7376591.1"/>
    </source>
</evidence>
<dbReference type="InterPro" id="IPR050231">
    <property type="entry name" value="Iron_ascorbate_oxido_reductase"/>
</dbReference>